<reference evidence="1" key="1">
    <citation type="journal article" date="2019" name="Sci. Rep.">
        <title>Draft genome of Tanacetum cinerariifolium, the natural source of mosquito coil.</title>
        <authorList>
            <person name="Yamashiro T."/>
            <person name="Shiraishi A."/>
            <person name="Satake H."/>
            <person name="Nakayama K."/>
        </authorList>
    </citation>
    <scope>NUCLEOTIDE SEQUENCE</scope>
</reference>
<dbReference type="AlphaFoldDB" id="A0A699IS83"/>
<evidence type="ECO:0000313" key="1">
    <source>
        <dbReference type="EMBL" id="GEZ82487.1"/>
    </source>
</evidence>
<sequence>AKGSGVAVGSGYGKSGVVKVAGREGIRVYRVGGKS</sequence>
<comment type="caution">
    <text evidence="1">The sequence shown here is derived from an EMBL/GenBank/DDBJ whole genome shotgun (WGS) entry which is preliminary data.</text>
</comment>
<organism evidence="1">
    <name type="scientific">Tanacetum cinerariifolium</name>
    <name type="common">Dalmatian daisy</name>
    <name type="synonym">Chrysanthemum cinerariifolium</name>
    <dbReference type="NCBI Taxonomy" id="118510"/>
    <lineage>
        <taxon>Eukaryota</taxon>
        <taxon>Viridiplantae</taxon>
        <taxon>Streptophyta</taxon>
        <taxon>Embryophyta</taxon>
        <taxon>Tracheophyta</taxon>
        <taxon>Spermatophyta</taxon>
        <taxon>Magnoliopsida</taxon>
        <taxon>eudicotyledons</taxon>
        <taxon>Gunneridae</taxon>
        <taxon>Pentapetalae</taxon>
        <taxon>asterids</taxon>
        <taxon>campanulids</taxon>
        <taxon>Asterales</taxon>
        <taxon>Asteraceae</taxon>
        <taxon>Asteroideae</taxon>
        <taxon>Anthemideae</taxon>
        <taxon>Anthemidinae</taxon>
        <taxon>Tanacetum</taxon>
    </lineage>
</organism>
<name>A0A699IS83_TANCI</name>
<feature type="non-terminal residue" evidence="1">
    <location>
        <position position="1"/>
    </location>
</feature>
<gene>
    <name evidence="1" type="ORF">Tci_554460</name>
</gene>
<protein>
    <submittedName>
        <fullName evidence="1">Uncharacterized protein</fullName>
    </submittedName>
</protein>
<proteinExistence type="predicted"/>
<dbReference type="EMBL" id="BKCJ010328625">
    <property type="protein sequence ID" value="GEZ82487.1"/>
    <property type="molecule type" value="Genomic_DNA"/>
</dbReference>
<accession>A0A699IS83</accession>